<evidence type="ECO:0000259" key="10">
    <source>
        <dbReference type="PROSITE" id="PS51195"/>
    </source>
</evidence>
<feature type="short sequence motif" description="Q motif" evidence="5">
    <location>
        <begin position="57"/>
        <end position="85"/>
    </location>
</feature>
<dbReference type="InterPro" id="IPR000629">
    <property type="entry name" value="RNA-helicase_DEAD-box_CS"/>
</dbReference>
<keyword evidence="1 6" id="KW-0547">Nucleotide-binding</keyword>
<dbReference type="InterPro" id="IPR014001">
    <property type="entry name" value="Helicase_ATP-bd"/>
</dbReference>
<evidence type="ECO:0000256" key="4">
    <source>
        <dbReference type="ARBA" id="ARBA00022840"/>
    </source>
</evidence>
<dbReference type="InterPro" id="IPR027417">
    <property type="entry name" value="P-loop_NTPase"/>
</dbReference>
<dbReference type="Pfam" id="PF00271">
    <property type="entry name" value="Helicase_C"/>
    <property type="match status" value="1"/>
</dbReference>
<keyword evidence="12" id="KW-1185">Reference proteome</keyword>
<dbReference type="InterPro" id="IPR001650">
    <property type="entry name" value="Helicase_C-like"/>
</dbReference>
<dbReference type="SUPFAM" id="SSF52540">
    <property type="entry name" value="P-loop containing nucleoside triphosphate hydrolases"/>
    <property type="match status" value="1"/>
</dbReference>
<evidence type="ECO:0000256" key="7">
    <source>
        <dbReference type="SAM" id="MobiDB-lite"/>
    </source>
</evidence>
<dbReference type="PANTHER" id="PTHR47959:SF20">
    <property type="entry name" value="RNA HELICASE"/>
    <property type="match status" value="1"/>
</dbReference>
<keyword evidence="2 6" id="KW-0378">Hydrolase</keyword>
<protein>
    <recommendedName>
        <fullName evidence="13">RNA helicase</fullName>
    </recommendedName>
</protein>
<evidence type="ECO:0000256" key="5">
    <source>
        <dbReference type="PROSITE-ProRule" id="PRU00552"/>
    </source>
</evidence>
<dbReference type="InterPro" id="IPR011545">
    <property type="entry name" value="DEAD/DEAH_box_helicase_dom"/>
</dbReference>
<feature type="compositionally biased region" description="Basic and acidic residues" evidence="7">
    <location>
        <begin position="470"/>
        <end position="488"/>
    </location>
</feature>
<organism evidence="11 12">
    <name type="scientific">Stephanodiscus triporus</name>
    <dbReference type="NCBI Taxonomy" id="2934178"/>
    <lineage>
        <taxon>Eukaryota</taxon>
        <taxon>Sar</taxon>
        <taxon>Stramenopiles</taxon>
        <taxon>Ochrophyta</taxon>
        <taxon>Bacillariophyta</taxon>
        <taxon>Coscinodiscophyceae</taxon>
        <taxon>Thalassiosirophycidae</taxon>
        <taxon>Stephanodiscales</taxon>
        <taxon>Stephanodiscaceae</taxon>
        <taxon>Stephanodiscus</taxon>
    </lineage>
</organism>
<dbReference type="Proteomes" id="UP001530315">
    <property type="component" value="Unassembled WGS sequence"/>
</dbReference>
<dbReference type="GO" id="GO:0005524">
    <property type="term" value="F:ATP binding"/>
    <property type="evidence" value="ECO:0007669"/>
    <property type="project" value="UniProtKB-KW"/>
</dbReference>
<dbReference type="SMART" id="SM00490">
    <property type="entry name" value="HELICc"/>
    <property type="match status" value="1"/>
</dbReference>
<keyword evidence="3 6" id="KW-0347">Helicase</keyword>
<dbReference type="EMBL" id="JALLAZ020000297">
    <property type="protein sequence ID" value="KAL3798465.1"/>
    <property type="molecule type" value="Genomic_DNA"/>
</dbReference>
<evidence type="ECO:0008006" key="13">
    <source>
        <dbReference type="Google" id="ProtNLM"/>
    </source>
</evidence>
<evidence type="ECO:0000259" key="9">
    <source>
        <dbReference type="PROSITE" id="PS51194"/>
    </source>
</evidence>
<evidence type="ECO:0000256" key="2">
    <source>
        <dbReference type="ARBA" id="ARBA00022801"/>
    </source>
</evidence>
<feature type="domain" description="Helicase C-terminal" evidence="9">
    <location>
        <begin position="274"/>
        <end position="434"/>
    </location>
</feature>
<dbReference type="AlphaFoldDB" id="A0ABD3QLE6"/>
<feature type="compositionally biased region" description="Acidic residues" evidence="7">
    <location>
        <begin position="27"/>
        <end position="51"/>
    </location>
</feature>
<accession>A0ABD3QLE6</accession>
<dbReference type="InterPro" id="IPR014014">
    <property type="entry name" value="RNA_helicase_DEAD_Q_motif"/>
</dbReference>
<dbReference type="PROSITE" id="PS51195">
    <property type="entry name" value="Q_MOTIF"/>
    <property type="match status" value="1"/>
</dbReference>
<evidence type="ECO:0000256" key="3">
    <source>
        <dbReference type="ARBA" id="ARBA00022806"/>
    </source>
</evidence>
<dbReference type="GO" id="GO:0004386">
    <property type="term" value="F:helicase activity"/>
    <property type="evidence" value="ECO:0007669"/>
    <property type="project" value="UniProtKB-KW"/>
</dbReference>
<feature type="region of interest" description="Disordered" evidence="7">
    <location>
        <begin position="1"/>
        <end position="56"/>
    </location>
</feature>
<dbReference type="PANTHER" id="PTHR47959">
    <property type="entry name" value="ATP-DEPENDENT RNA HELICASE RHLE-RELATED"/>
    <property type="match status" value="1"/>
</dbReference>
<reference evidence="11 12" key="1">
    <citation type="submission" date="2024-10" db="EMBL/GenBank/DDBJ databases">
        <title>Updated reference genomes for cyclostephanoid diatoms.</title>
        <authorList>
            <person name="Roberts W.R."/>
            <person name="Alverson A.J."/>
        </authorList>
    </citation>
    <scope>NUCLEOTIDE SEQUENCE [LARGE SCALE GENOMIC DNA]</scope>
    <source>
        <strain evidence="11 12">AJA276-08</strain>
    </source>
</reference>
<dbReference type="Pfam" id="PF00270">
    <property type="entry name" value="DEAD"/>
    <property type="match status" value="1"/>
</dbReference>
<dbReference type="PROSITE" id="PS51194">
    <property type="entry name" value="HELICASE_CTER"/>
    <property type="match status" value="1"/>
</dbReference>
<proteinExistence type="inferred from homology"/>
<evidence type="ECO:0000259" key="8">
    <source>
        <dbReference type="PROSITE" id="PS51192"/>
    </source>
</evidence>
<feature type="compositionally biased region" description="Gly residues" evidence="7">
    <location>
        <begin position="510"/>
        <end position="531"/>
    </location>
</feature>
<evidence type="ECO:0000256" key="6">
    <source>
        <dbReference type="RuleBase" id="RU000492"/>
    </source>
</evidence>
<dbReference type="CDD" id="cd18787">
    <property type="entry name" value="SF2_C_DEAD"/>
    <property type="match status" value="1"/>
</dbReference>
<feature type="domain" description="Helicase ATP-binding" evidence="8">
    <location>
        <begin position="88"/>
        <end position="263"/>
    </location>
</feature>
<feature type="compositionally biased region" description="Gly residues" evidence="7">
    <location>
        <begin position="493"/>
        <end position="502"/>
    </location>
</feature>
<evidence type="ECO:0000313" key="11">
    <source>
        <dbReference type="EMBL" id="KAL3798465.1"/>
    </source>
</evidence>
<sequence>MPNSTTADAIEKDSKSKKKRKQKEPESTDDEDSSDGVDADVDERDSGDGSDEIITTTPFSSLDIHPTLLSAISSLKWEFLSRIQADAIPPALEGRDVIGLAETGSGKTGAFSIPILNYLLEKPQRSVFAVILAPTRELAFQIHEVMVALGRNMGANSVCVVGGVDMASQAIALARNPHVVVATPGRLLDHLQNTKGFHLRQLKYLVLDEADRMLSMDFEKEINEILESMPDSTGGRRTMLFSATMTSKVEKLQRASLLDPVRVEVSTKFQTPKRLLQSYLFIPAKYKDCYLTYLINEHAGQSILVFGATCNNVQRLALMLRNLGFPAICLHGQMSQPKRLGALTKFKAGGRDVLICTDVASRGLDIPSVDVVINFDLPGHGKDYIHRVGRTARAGRSGKAVAMVTQYDVEVYQRLEHLLGQRLPEYKLAEEEVLLLLERVNEAQRLATRELKEQLATRDGNRKSRGGKKGRYEGGDGDDEHNIREGIKSEYAGGSGGRGGGFHNQRGGRGRGGGGGSGGGRGRGGGKGGGGKNKKYGR</sequence>
<dbReference type="Gene3D" id="3.40.50.300">
    <property type="entry name" value="P-loop containing nucleotide triphosphate hydrolases"/>
    <property type="match status" value="2"/>
</dbReference>
<keyword evidence="4 6" id="KW-0067">ATP-binding</keyword>
<name>A0ABD3QLE6_9STRA</name>
<dbReference type="InterPro" id="IPR050079">
    <property type="entry name" value="DEAD_box_RNA_helicase"/>
</dbReference>
<comment type="caution">
    <text evidence="11">The sequence shown here is derived from an EMBL/GenBank/DDBJ whole genome shotgun (WGS) entry which is preliminary data.</text>
</comment>
<dbReference type="SMART" id="SM00487">
    <property type="entry name" value="DEXDc"/>
    <property type="match status" value="1"/>
</dbReference>
<evidence type="ECO:0000313" key="12">
    <source>
        <dbReference type="Proteomes" id="UP001530315"/>
    </source>
</evidence>
<evidence type="ECO:0000256" key="1">
    <source>
        <dbReference type="ARBA" id="ARBA00022741"/>
    </source>
</evidence>
<dbReference type="PROSITE" id="PS00039">
    <property type="entry name" value="DEAD_ATP_HELICASE"/>
    <property type="match status" value="1"/>
</dbReference>
<dbReference type="GO" id="GO:0016787">
    <property type="term" value="F:hydrolase activity"/>
    <property type="evidence" value="ECO:0007669"/>
    <property type="project" value="UniProtKB-KW"/>
</dbReference>
<feature type="domain" description="DEAD-box RNA helicase Q" evidence="10">
    <location>
        <begin position="57"/>
        <end position="85"/>
    </location>
</feature>
<dbReference type="PROSITE" id="PS51192">
    <property type="entry name" value="HELICASE_ATP_BIND_1"/>
    <property type="match status" value="1"/>
</dbReference>
<comment type="similarity">
    <text evidence="6">Belongs to the DEAD box helicase family.</text>
</comment>
<gene>
    <name evidence="11" type="ORF">ACHAW5_007417</name>
</gene>
<feature type="region of interest" description="Disordered" evidence="7">
    <location>
        <begin position="454"/>
        <end position="538"/>
    </location>
</feature>